<name>A0AAF0UJR9_SOLVR</name>
<organism evidence="2 3">
    <name type="scientific">Solanum verrucosum</name>
    <dbReference type="NCBI Taxonomy" id="315347"/>
    <lineage>
        <taxon>Eukaryota</taxon>
        <taxon>Viridiplantae</taxon>
        <taxon>Streptophyta</taxon>
        <taxon>Embryophyta</taxon>
        <taxon>Tracheophyta</taxon>
        <taxon>Spermatophyta</taxon>
        <taxon>Magnoliopsida</taxon>
        <taxon>eudicotyledons</taxon>
        <taxon>Gunneridae</taxon>
        <taxon>Pentapetalae</taxon>
        <taxon>asterids</taxon>
        <taxon>lamiids</taxon>
        <taxon>Solanales</taxon>
        <taxon>Solanaceae</taxon>
        <taxon>Solanoideae</taxon>
        <taxon>Solaneae</taxon>
        <taxon>Solanum</taxon>
    </lineage>
</organism>
<feature type="region of interest" description="Disordered" evidence="1">
    <location>
        <begin position="1"/>
        <end position="61"/>
    </location>
</feature>
<evidence type="ECO:0000256" key="1">
    <source>
        <dbReference type="SAM" id="MobiDB-lite"/>
    </source>
</evidence>
<evidence type="ECO:0000313" key="3">
    <source>
        <dbReference type="Proteomes" id="UP001234989"/>
    </source>
</evidence>
<gene>
    <name evidence="2" type="ORF">MTR67_040539</name>
</gene>
<reference evidence="2" key="1">
    <citation type="submission" date="2023-08" db="EMBL/GenBank/DDBJ databases">
        <title>A de novo genome assembly of Solanum verrucosum Schlechtendal, a Mexican diploid species geographically isolated from the other diploid A-genome species in potato relatives.</title>
        <authorList>
            <person name="Hosaka K."/>
        </authorList>
    </citation>
    <scope>NUCLEOTIDE SEQUENCE</scope>
    <source>
        <tissue evidence="2">Young leaves</tissue>
    </source>
</reference>
<dbReference type="AlphaFoldDB" id="A0AAF0UJR9"/>
<evidence type="ECO:0000313" key="2">
    <source>
        <dbReference type="EMBL" id="WMV47154.1"/>
    </source>
</evidence>
<keyword evidence="3" id="KW-1185">Reference proteome</keyword>
<accession>A0AAF0UJR9</accession>
<dbReference type="PANTHER" id="PTHR33325">
    <property type="entry name" value="ZINC FINGER, CCHC-TYPE-RELATED"/>
    <property type="match status" value="1"/>
</dbReference>
<protein>
    <submittedName>
        <fullName evidence="2">Uncharacterized protein</fullName>
    </submittedName>
</protein>
<dbReference type="EMBL" id="CP133620">
    <property type="protein sequence ID" value="WMV47154.1"/>
    <property type="molecule type" value="Genomic_DNA"/>
</dbReference>
<proteinExistence type="predicted"/>
<dbReference type="PANTHER" id="PTHR33325:SF5">
    <property type="entry name" value="TRANSCRIPTION FACTOR INTERACTOR AND REGULATOR CCHC(ZN) FAMILY"/>
    <property type="match status" value="1"/>
</dbReference>
<sequence>MKNHEVRPTGSAPFPKVNVVATHSQSESRENNSRGRGHGRGRGQNNYRHYGGNKHESNKIS</sequence>
<dbReference type="Proteomes" id="UP001234989">
    <property type="component" value="Chromosome 9"/>
</dbReference>